<evidence type="ECO:0000256" key="2">
    <source>
        <dbReference type="ARBA" id="ARBA00022630"/>
    </source>
</evidence>
<name>A0AAV2EGS4_9ROSI</name>
<feature type="transmembrane region" description="Helical" evidence="9">
    <location>
        <begin position="634"/>
        <end position="659"/>
    </location>
</feature>
<feature type="domain" description="FAD-binding FR-type" evidence="10">
    <location>
        <begin position="352"/>
        <end position="474"/>
    </location>
</feature>
<evidence type="ECO:0000256" key="3">
    <source>
        <dbReference type="ARBA" id="ARBA00022692"/>
    </source>
</evidence>
<dbReference type="SUPFAM" id="SSF63380">
    <property type="entry name" value="Riboflavin synthase domain-like"/>
    <property type="match status" value="1"/>
</dbReference>
<evidence type="ECO:0000259" key="10">
    <source>
        <dbReference type="PROSITE" id="PS51384"/>
    </source>
</evidence>
<accession>A0AAV2EGS4</accession>
<keyword evidence="3 9" id="KW-0812">Transmembrane</keyword>
<evidence type="ECO:0000313" key="12">
    <source>
        <dbReference type="Proteomes" id="UP001497516"/>
    </source>
</evidence>
<feature type="transmembrane region" description="Helical" evidence="9">
    <location>
        <begin position="45"/>
        <end position="65"/>
    </location>
</feature>
<feature type="transmembrane region" description="Helical" evidence="9">
    <location>
        <begin position="597"/>
        <end position="622"/>
    </location>
</feature>
<dbReference type="SFLD" id="SFLDS00052">
    <property type="entry name" value="Ferric_Reductase_Domain"/>
    <property type="match status" value="1"/>
</dbReference>
<evidence type="ECO:0000256" key="9">
    <source>
        <dbReference type="SAM" id="Phobius"/>
    </source>
</evidence>
<keyword evidence="6" id="KW-0560">Oxidoreductase</keyword>
<sequence>MDQKNPHSAAGKEPLLLQPTTEDDNQKKKKTNNCGFFFLRIIAKWVLRTTMWAIFVAWVAFFYIFPTQLGDSLYDKWNLLTEKSFFGFTGGILLLVSGPIMAIAVLAAAHLILVSGEDEFYPRKQNSSRKNPRAQLWTFPLIVGGPLGVVSAAELIGVVLFVGYILWALYFFTVRNLADLSTLKLTSAQFCIHLMELTGLRLAVIGLFCLAFLFLPIARGSVLLRLIDIPVEHATRYHVWLGHVTMFLFTLHGTFYVVGWALHGKLLQEILGWKDDGISNLAGVISLLAGLIMWVTSLQPVRRWNFELFLYTHQLYIVFVIFLALHVGDFIFSRAAGGIFLFMLDRFLRFCQSRNTVDVVSAKCFPCGTVELTLSKPKSLRYNALSFIFIQIRELSWLQWHPFSVSSSPLDGKYHISVLIKVLGGWTDKLKERIVTTSSADEDPEGAILMDRNSKLCRKLTASVEGPYGHESPYHLMYEYLVLVAGGIGISPFMAILRDVFHRLDEGRPCLPREIVLVWAVKKSEEIGLLSTINLDYLRSGIFDKLNLHIQIYVTRESDPPLEEGKVTHEASSVVSAGCSGPKGNNMSVLVGTGDSIWSGLYVISSTLGFILLLALTDAYYINPYGISSWWYKGLLLMSCMVGGVVVFGGVVIALWHLWYRKVSFEQEPKTNGANCLHQNESSTAAEDFPRSTDGVKAKDLLSASSTFINYGSRPDFKEIFQSTSKNWGHVDAGVLVCGPPTLQTTVAKEIRSHNLRRYSHDTVLHFNSHSFDL</sequence>
<evidence type="ECO:0000256" key="5">
    <source>
        <dbReference type="ARBA" id="ARBA00022989"/>
    </source>
</evidence>
<dbReference type="AlphaFoldDB" id="A0AAV2EGS4"/>
<evidence type="ECO:0000256" key="1">
    <source>
        <dbReference type="ARBA" id="ARBA00004141"/>
    </source>
</evidence>
<evidence type="ECO:0000256" key="4">
    <source>
        <dbReference type="ARBA" id="ARBA00022827"/>
    </source>
</evidence>
<keyword evidence="4" id="KW-0274">FAD</keyword>
<dbReference type="InterPro" id="IPR013112">
    <property type="entry name" value="FAD-bd_8"/>
</dbReference>
<dbReference type="PROSITE" id="PS51384">
    <property type="entry name" value="FAD_FR"/>
    <property type="match status" value="1"/>
</dbReference>
<feature type="transmembrane region" description="Helical" evidence="9">
    <location>
        <begin position="278"/>
        <end position="296"/>
    </location>
</feature>
<dbReference type="PRINTS" id="PR00466">
    <property type="entry name" value="GP91PHOX"/>
</dbReference>
<protein>
    <recommendedName>
        <fullName evidence="10">FAD-binding FR-type domain-containing protein</fullName>
    </recommendedName>
</protein>
<keyword evidence="7 9" id="KW-0472">Membrane</keyword>
<feature type="transmembrane region" description="Helical" evidence="9">
    <location>
        <begin position="480"/>
        <end position="497"/>
    </location>
</feature>
<dbReference type="InterPro" id="IPR017927">
    <property type="entry name" value="FAD-bd_FR_type"/>
</dbReference>
<feature type="transmembrane region" description="Helical" evidence="9">
    <location>
        <begin position="134"/>
        <end position="153"/>
    </location>
</feature>
<comment type="subcellular location">
    <subcellularLocation>
        <location evidence="1">Membrane</location>
        <topology evidence="1">Multi-pass membrane protein</topology>
    </subcellularLocation>
</comment>
<dbReference type="PANTHER" id="PTHR11972">
    <property type="entry name" value="NADPH OXIDASE"/>
    <property type="match status" value="1"/>
</dbReference>
<proteinExistence type="predicted"/>
<dbReference type="CDD" id="cd06186">
    <property type="entry name" value="NOX_Duox_like_FAD_NADP"/>
    <property type="match status" value="1"/>
</dbReference>
<evidence type="ECO:0000256" key="8">
    <source>
        <dbReference type="SAM" id="MobiDB-lite"/>
    </source>
</evidence>
<dbReference type="SUPFAM" id="SSF52343">
    <property type="entry name" value="Ferredoxin reductase-like, C-terminal NADP-linked domain"/>
    <property type="match status" value="1"/>
</dbReference>
<keyword evidence="5 9" id="KW-1133">Transmembrane helix</keyword>
<dbReference type="Gene3D" id="3.40.50.80">
    <property type="entry name" value="Nucleotide-binding domain of ferredoxin-NADP reductase (FNR) module"/>
    <property type="match status" value="2"/>
</dbReference>
<dbReference type="SFLD" id="SFLDG01168">
    <property type="entry name" value="Ferric_reductase_subgroup_(FRE"/>
    <property type="match status" value="1"/>
</dbReference>
<dbReference type="Pfam" id="PF01794">
    <property type="entry name" value="Ferric_reduct"/>
    <property type="match status" value="1"/>
</dbReference>
<dbReference type="GO" id="GO:0005886">
    <property type="term" value="C:plasma membrane"/>
    <property type="evidence" value="ECO:0007669"/>
    <property type="project" value="TreeGrafter"/>
</dbReference>
<dbReference type="GO" id="GO:0000293">
    <property type="term" value="F:ferric-chelate reductase activity"/>
    <property type="evidence" value="ECO:0007669"/>
    <property type="project" value="TreeGrafter"/>
</dbReference>
<reference evidence="11 12" key="1">
    <citation type="submission" date="2024-04" db="EMBL/GenBank/DDBJ databases">
        <authorList>
            <person name="Fracassetti M."/>
        </authorList>
    </citation>
    <scope>NUCLEOTIDE SEQUENCE [LARGE SCALE GENOMIC DNA]</scope>
</reference>
<dbReference type="Pfam" id="PF08030">
    <property type="entry name" value="NAD_binding_6"/>
    <property type="match status" value="1"/>
</dbReference>
<evidence type="ECO:0000256" key="6">
    <source>
        <dbReference type="ARBA" id="ARBA00023002"/>
    </source>
</evidence>
<dbReference type="EMBL" id="OZ034817">
    <property type="protein sequence ID" value="CAL1385140.1"/>
    <property type="molecule type" value="Genomic_DNA"/>
</dbReference>
<keyword evidence="2" id="KW-0285">Flavoprotein</keyword>
<organism evidence="11 12">
    <name type="scientific">Linum trigynum</name>
    <dbReference type="NCBI Taxonomy" id="586398"/>
    <lineage>
        <taxon>Eukaryota</taxon>
        <taxon>Viridiplantae</taxon>
        <taxon>Streptophyta</taxon>
        <taxon>Embryophyta</taxon>
        <taxon>Tracheophyta</taxon>
        <taxon>Spermatophyta</taxon>
        <taxon>Magnoliopsida</taxon>
        <taxon>eudicotyledons</taxon>
        <taxon>Gunneridae</taxon>
        <taxon>Pentapetalae</taxon>
        <taxon>rosids</taxon>
        <taxon>fabids</taxon>
        <taxon>Malpighiales</taxon>
        <taxon>Linaceae</taxon>
        <taxon>Linum</taxon>
    </lineage>
</organism>
<dbReference type="InterPro" id="IPR013130">
    <property type="entry name" value="Fe3_Rdtase_TM_dom"/>
</dbReference>
<dbReference type="PANTHER" id="PTHR11972:SF69">
    <property type="entry name" value="FERRIC REDUCTION OXIDASE 6-RELATED"/>
    <property type="match status" value="1"/>
</dbReference>
<feature type="transmembrane region" description="Helical" evidence="9">
    <location>
        <begin position="316"/>
        <end position="344"/>
    </location>
</feature>
<dbReference type="Pfam" id="PF08022">
    <property type="entry name" value="FAD_binding_8"/>
    <property type="match status" value="1"/>
</dbReference>
<evidence type="ECO:0000313" key="11">
    <source>
        <dbReference type="EMBL" id="CAL1385140.1"/>
    </source>
</evidence>
<dbReference type="InterPro" id="IPR017938">
    <property type="entry name" value="Riboflavin_synthase-like_b-brl"/>
</dbReference>
<dbReference type="Proteomes" id="UP001497516">
    <property type="component" value="Chromosome 4"/>
</dbReference>
<gene>
    <name evidence="11" type="ORF">LTRI10_LOCUS26299</name>
</gene>
<keyword evidence="12" id="KW-1185">Reference proteome</keyword>
<dbReference type="InterPro" id="IPR039261">
    <property type="entry name" value="FNR_nucleotide-bd"/>
</dbReference>
<evidence type="ECO:0000256" key="7">
    <source>
        <dbReference type="ARBA" id="ARBA00023136"/>
    </source>
</evidence>
<feature type="transmembrane region" description="Helical" evidence="9">
    <location>
        <begin position="199"/>
        <end position="217"/>
    </location>
</feature>
<feature type="region of interest" description="Disordered" evidence="8">
    <location>
        <begin position="1"/>
        <end position="27"/>
    </location>
</feature>
<dbReference type="InterPro" id="IPR000778">
    <property type="entry name" value="Cyt_b245_heavy_chain"/>
</dbReference>
<feature type="transmembrane region" description="Helical" evidence="9">
    <location>
        <begin position="237"/>
        <end position="258"/>
    </location>
</feature>
<feature type="transmembrane region" description="Helical" evidence="9">
    <location>
        <begin position="85"/>
        <end position="113"/>
    </location>
</feature>
<dbReference type="InterPro" id="IPR013121">
    <property type="entry name" value="Fe_red_NAD-bd_6"/>
</dbReference>
<dbReference type="InterPro" id="IPR050369">
    <property type="entry name" value="RBOH/FRE"/>
</dbReference>